<dbReference type="PIRSF" id="PIRSF001227">
    <property type="entry name" value="Pen_acylase"/>
    <property type="match status" value="1"/>
</dbReference>
<keyword evidence="2" id="KW-0378">Hydrolase</keyword>
<evidence type="ECO:0000313" key="5">
    <source>
        <dbReference type="EMBL" id="GAA2489781.1"/>
    </source>
</evidence>
<dbReference type="InterPro" id="IPR002692">
    <property type="entry name" value="S45"/>
</dbReference>
<dbReference type="PANTHER" id="PTHR34218:SF4">
    <property type="entry name" value="ACYL-HOMOSERINE LACTONE ACYLASE QUIP"/>
    <property type="match status" value="1"/>
</dbReference>
<reference evidence="5 6" key="1">
    <citation type="journal article" date="2019" name="Int. J. Syst. Evol. Microbiol.">
        <title>The Global Catalogue of Microorganisms (GCM) 10K type strain sequencing project: providing services to taxonomists for standard genome sequencing and annotation.</title>
        <authorList>
            <consortium name="The Broad Institute Genomics Platform"/>
            <consortium name="The Broad Institute Genome Sequencing Center for Infectious Disease"/>
            <person name="Wu L."/>
            <person name="Ma J."/>
        </authorList>
    </citation>
    <scope>NUCLEOTIDE SEQUENCE [LARGE SCALE GENOMIC DNA]</scope>
    <source>
        <strain evidence="5 6">JCM 4395</strain>
    </source>
</reference>
<sequence>MKAVAPVRLRSADGTVEVVFDALERPVVTAPSWTAAAFGLGWAVARHRREQMDFLRRRTHGRLAEVLGPQAVQADVRQRVLGLSHVARACWEMLPVSQRRTLRAYADGVNAAAPDGPGGAWTPVDCIAVTQGLLQALSSDGQDVRMVEVMRRTLPAAVVDFLLDPQDDFAVGIDGTVPDVCRSDLPVAEVRALMAEPPGPAGPLVVAEGRPVGSNAWAVTDGDTAVLANDMHLELTSPSLLYAARLVVGDTGVTGVTVPGLPVIVAGTNGRIAWGFTRLPADTCELWELTPGSTPGTYRHEGRDRTFSIRRERVGVMGGEDVEVEVRETRWGPVVDQLRGRHLALGGNLTDPTALDFALVGLYESANVTAAADLLNDCGMPPLNVILADTAADVAWTVTGRHPRRAGGPRGFSDPVRDPWPTPRLAPHELPRLVTPPTGHVISCNNGDAAGRTAGLGWNFFPGTRARRAAGALAADGPHDEARCVALQLDVDAGLYAYYRDLALRYVPERAPVPLRALRDEVLAWRGTSHHDEYGLALLVLFRELLREELFAAVTRPCRRYDEAFTYCYNGHERPLRRLLDALAADIVPKPWPGPAAFVAGMLGIARALLTKRTGSAEPARWGSVNALAPTPLSGAPVHGGPPGGRAGEPGVGLSGCPESLRVTQPDFGAAMRLVVAPVRAEDGLLAIPGSPAGAGPVDLDHMARWTQGKTHPLPTREDRPYGDGTRGPESLRTPTGRTL</sequence>
<proteinExistence type="inferred from homology"/>
<dbReference type="Gene3D" id="1.10.1400.10">
    <property type="match status" value="1"/>
</dbReference>
<dbReference type="InterPro" id="IPR029055">
    <property type="entry name" value="Ntn_hydrolases_N"/>
</dbReference>
<feature type="region of interest" description="Disordered" evidence="4">
    <location>
        <begin position="708"/>
        <end position="740"/>
    </location>
</feature>
<accession>A0ABN3LT03</accession>
<dbReference type="PANTHER" id="PTHR34218">
    <property type="entry name" value="PEPTIDASE S45 PENICILLIN AMIDASE"/>
    <property type="match status" value="1"/>
</dbReference>
<evidence type="ECO:0000256" key="4">
    <source>
        <dbReference type="SAM" id="MobiDB-lite"/>
    </source>
</evidence>
<name>A0ABN3LT03_STRLO</name>
<dbReference type="Gene3D" id="1.10.439.10">
    <property type="entry name" value="Penicillin Amidohydrolase, domain 1"/>
    <property type="match status" value="1"/>
</dbReference>
<dbReference type="SUPFAM" id="SSF56235">
    <property type="entry name" value="N-terminal nucleophile aminohydrolases (Ntn hydrolases)"/>
    <property type="match status" value="1"/>
</dbReference>
<gene>
    <name evidence="5" type="ORF">GCM10010276_30910</name>
</gene>
<dbReference type="Gene3D" id="2.30.120.10">
    <property type="match status" value="1"/>
</dbReference>
<organism evidence="5 6">
    <name type="scientific">Streptomyces longisporus</name>
    <dbReference type="NCBI Taxonomy" id="1948"/>
    <lineage>
        <taxon>Bacteria</taxon>
        <taxon>Bacillati</taxon>
        <taxon>Actinomycetota</taxon>
        <taxon>Actinomycetes</taxon>
        <taxon>Kitasatosporales</taxon>
        <taxon>Streptomycetaceae</taxon>
        <taxon>Streptomyces</taxon>
    </lineage>
</organism>
<comment type="similarity">
    <text evidence="1">Belongs to the peptidase S45 family.</text>
</comment>
<keyword evidence="3" id="KW-0865">Zymogen</keyword>
<dbReference type="Gene3D" id="3.60.20.10">
    <property type="entry name" value="Glutamine Phosphoribosylpyrophosphate, subunit 1, domain 1"/>
    <property type="match status" value="1"/>
</dbReference>
<dbReference type="Proteomes" id="UP001501777">
    <property type="component" value="Unassembled WGS sequence"/>
</dbReference>
<evidence type="ECO:0000256" key="2">
    <source>
        <dbReference type="ARBA" id="ARBA00022801"/>
    </source>
</evidence>
<dbReference type="InterPro" id="IPR014395">
    <property type="entry name" value="Pen/GL7ACA/AHL_acylase"/>
</dbReference>
<comment type="caution">
    <text evidence="5">The sequence shown here is derived from an EMBL/GenBank/DDBJ whole genome shotgun (WGS) entry which is preliminary data.</text>
</comment>
<dbReference type="RefSeq" id="WP_344400786.1">
    <property type="nucleotide sequence ID" value="NZ_BAAASG010000007.1"/>
</dbReference>
<dbReference type="Pfam" id="PF01804">
    <property type="entry name" value="Penicil_amidase"/>
    <property type="match status" value="1"/>
</dbReference>
<protein>
    <submittedName>
        <fullName evidence="5">Penicillin acylase family protein</fullName>
    </submittedName>
</protein>
<evidence type="ECO:0000256" key="1">
    <source>
        <dbReference type="ARBA" id="ARBA00006586"/>
    </source>
</evidence>
<evidence type="ECO:0000313" key="6">
    <source>
        <dbReference type="Proteomes" id="UP001501777"/>
    </source>
</evidence>
<dbReference type="InterPro" id="IPR043147">
    <property type="entry name" value="Penicillin_amidase_A-knob"/>
</dbReference>
<dbReference type="InterPro" id="IPR023343">
    <property type="entry name" value="Penicillin_amidase_dom1"/>
</dbReference>
<dbReference type="EMBL" id="BAAASG010000007">
    <property type="protein sequence ID" value="GAA2489781.1"/>
    <property type="molecule type" value="Genomic_DNA"/>
</dbReference>
<evidence type="ECO:0000256" key="3">
    <source>
        <dbReference type="ARBA" id="ARBA00023145"/>
    </source>
</evidence>
<dbReference type="InterPro" id="IPR043146">
    <property type="entry name" value="Penicillin_amidase_N_B-knob"/>
</dbReference>
<keyword evidence="6" id="KW-1185">Reference proteome</keyword>